<accession>F2URZ6</accession>
<evidence type="ECO:0000313" key="2">
    <source>
        <dbReference type="EMBL" id="EGD80401.1"/>
    </source>
</evidence>
<evidence type="ECO:0000256" key="1">
    <source>
        <dbReference type="SAM" id="MobiDB-lite"/>
    </source>
</evidence>
<feature type="region of interest" description="Disordered" evidence="1">
    <location>
        <begin position="901"/>
        <end position="977"/>
    </location>
</feature>
<feature type="compositionally biased region" description="Low complexity" evidence="1">
    <location>
        <begin position="516"/>
        <end position="531"/>
    </location>
</feature>
<feature type="region of interest" description="Disordered" evidence="1">
    <location>
        <begin position="507"/>
        <end position="531"/>
    </location>
</feature>
<feature type="compositionally biased region" description="Low complexity" evidence="1">
    <location>
        <begin position="741"/>
        <end position="762"/>
    </location>
</feature>
<dbReference type="InParanoid" id="F2URZ6"/>
<sequence>MAQTSMTREACATLCYTFNFFTQAPLIFKEKAGLVGPDPVTSPCAFLDYGVKRLDITPCLHLVETNTAVASACIINQDTCATHLHWPHRSWRSLQPRVISTETRAFNNLNWHRGSGVLQKIRLTDLCLSGEYAAAYVAGCQDGPDKKYKKMAAGLRHVDAHSVETTAWHSTGTFPSLTSGTPRCYRRGHSLPCARTPASTACPRTLSGGADMELGDTCFTTNGNLAQAVQHNRTTINTMHNTVRRASMGARPVDPSLTSSNGPCISECPDGGHELGQRVCALPIALSAGYYAKDHRCVPCHTWCMGTWASAPCSASYDAVCSPWTECRTGPEGVSAPFGMEYQPLPDRASCFPTSVCEEPFIETIPPPLTTDRLCSCDTLTCNKLITQLFEEMVCAEPTDEQLDVVLDVCCSGQGEDGIRNTRQMDAYEARRSCPGCTDTCECSAGFMLVYDADSADCRPCDGVTEFSASIGGSKCEAIEECERGQEEISAPTHYSSDRVRRDCPAGAIDTDSDGSTASPAALAPTTTITTATPPPSCMDVTECAPGFEEVQAMTLLISDRVCDKCLDGTFKAVSGLPGHALPARHHVRRRRGGDGRAHHPDERPRVQPVRAWRHLQARRRPGRVVPPRHADTCVPVSRCAASEYISFGTFQSQVPTLECSECPSGRFEIRACSALEDVQCAGCSACPPNTYILRACDSENDVLPACNPSTEYERTACATSSPSALASSVSARPPPPPTPSASRAPSAPLTTTATRSPPASRVPMATVCLQAPSAPASSSCAWSAPPTWIAATPARRARLAWTLPPSLWSARLHYCGGVQPWLRGDGAPCYAPHHLHRPPVPPLHRGPVLPQQQHGLLHAPQTASARWARICPNNNTFISRPLMPAEPHLLTVDAVPAKQSTSSLRRRWSTTASASPCARASTQSTRCRRPRPRQTASAAPSVEHSTPLPARSRAAGRLRSCWGPSSPLSPPSTRTLRAPLQPIRLWRRHRHGLHRIAVRGRRVLDDSSLWLHGNELKASDAVGSWTTTAYR</sequence>
<evidence type="ECO:0008006" key="4">
    <source>
        <dbReference type="Google" id="ProtNLM"/>
    </source>
</evidence>
<dbReference type="Gene3D" id="2.10.50.10">
    <property type="entry name" value="Tumor Necrosis Factor Receptor, subunit A, domain 2"/>
    <property type="match status" value="1"/>
</dbReference>
<proteinExistence type="predicted"/>
<keyword evidence="3" id="KW-1185">Reference proteome</keyword>
<organism evidence="3">
    <name type="scientific">Salpingoeca rosetta (strain ATCC 50818 / BSB-021)</name>
    <dbReference type="NCBI Taxonomy" id="946362"/>
    <lineage>
        <taxon>Eukaryota</taxon>
        <taxon>Choanoflagellata</taxon>
        <taxon>Craspedida</taxon>
        <taxon>Salpingoecidae</taxon>
        <taxon>Salpingoeca</taxon>
    </lineage>
</organism>
<dbReference type="Proteomes" id="UP000007799">
    <property type="component" value="Unassembled WGS sequence"/>
</dbReference>
<reference evidence="2" key="1">
    <citation type="submission" date="2009-08" db="EMBL/GenBank/DDBJ databases">
        <title>Annotation of Salpingoeca rosetta.</title>
        <authorList>
            <consortium name="The Broad Institute Genome Sequencing Platform"/>
            <person name="Russ C."/>
            <person name="Cuomo C."/>
            <person name="Burger G."/>
            <person name="Gray M.W."/>
            <person name="Holland P.W.H."/>
            <person name="King N."/>
            <person name="Lang F.B.F."/>
            <person name="Roger A.J."/>
            <person name="Ruiz-Trillo I."/>
            <person name="Young S.K."/>
            <person name="Zeng Q."/>
            <person name="Gargeya S."/>
            <person name="Alvarado L."/>
            <person name="Berlin A."/>
            <person name="Chapman S.B."/>
            <person name="Chen Z."/>
            <person name="Freedman E."/>
            <person name="Gellesch M."/>
            <person name="Goldberg J."/>
            <person name="Griggs A."/>
            <person name="Gujja S."/>
            <person name="Heilman E."/>
            <person name="Heiman D."/>
            <person name="Howarth C."/>
            <person name="Mehta T."/>
            <person name="Neiman D."/>
            <person name="Pearson M."/>
            <person name="Roberts A."/>
            <person name="Saif S."/>
            <person name="Shea T."/>
            <person name="Shenoy N."/>
            <person name="Sisk P."/>
            <person name="Stolte C."/>
            <person name="Sykes S."/>
            <person name="White J."/>
            <person name="Yandava C."/>
            <person name="Haas B."/>
            <person name="Nusbaum C."/>
            <person name="Birren B."/>
        </authorList>
    </citation>
    <scope>NUCLEOTIDE SEQUENCE [LARGE SCALE GENOMIC DNA]</scope>
    <source>
        <strain evidence="2">ATCC 50818</strain>
    </source>
</reference>
<dbReference type="KEGG" id="sre:PTSG_13083"/>
<dbReference type="RefSeq" id="XP_004988191.1">
    <property type="nucleotide sequence ID" value="XM_004988134.1"/>
</dbReference>
<dbReference type="EMBL" id="GL832992">
    <property type="protein sequence ID" value="EGD80401.1"/>
    <property type="molecule type" value="Genomic_DNA"/>
</dbReference>
<feature type="region of interest" description="Disordered" evidence="1">
    <location>
        <begin position="726"/>
        <end position="762"/>
    </location>
</feature>
<gene>
    <name evidence="2" type="ORF">PTSG_13083</name>
</gene>
<dbReference type="AlphaFoldDB" id="F2URZ6"/>
<evidence type="ECO:0000313" key="3">
    <source>
        <dbReference type="Proteomes" id="UP000007799"/>
    </source>
</evidence>
<protein>
    <recommendedName>
        <fullName evidence="4">TNFR-Cys domain-containing protein</fullName>
    </recommendedName>
</protein>
<dbReference type="GeneID" id="16068717"/>
<name>F2URZ6_SALR5</name>